<protein>
    <recommendedName>
        <fullName evidence="3">Uracil DNA glycosylase superfamily protein</fullName>
    </recommendedName>
</protein>
<name>A0ABV1QQD6_9HYPH</name>
<proteinExistence type="predicted"/>
<dbReference type="Proteomes" id="UP001480955">
    <property type="component" value="Unassembled WGS sequence"/>
</dbReference>
<keyword evidence="2" id="KW-1185">Reference proteome</keyword>
<reference evidence="1 2" key="1">
    <citation type="submission" date="2024-06" db="EMBL/GenBank/DDBJ databases">
        <authorList>
            <person name="Campbell A.G."/>
        </authorList>
    </citation>
    <scope>NUCLEOTIDE SEQUENCE [LARGE SCALE GENOMIC DNA]</scope>
    <source>
        <strain evidence="1 2">EM12</strain>
    </source>
</reference>
<comment type="caution">
    <text evidence="1">The sequence shown here is derived from an EMBL/GenBank/DDBJ whole genome shotgun (WGS) entry which is preliminary data.</text>
</comment>
<organism evidence="1 2">
    <name type="scientific">Methylorubrum podarium</name>
    <dbReference type="NCBI Taxonomy" id="200476"/>
    <lineage>
        <taxon>Bacteria</taxon>
        <taxon>Pseudomonadati</taxon>
        <taxon>Pseudomonadota</taxon>
        <taxon>Alphaproteobacteria</taxon>
        <taxon>Hyphomicrobiales</taxon>
        <taxon>Methylobacteriaceae</taxon>
        <taxon>Methylorubrum</taxon>
    </lineage>
</organism>
<dbReference type="RefSeq" id="WP_350395890.1">
    <property type="nucleotide sequence ID" value="NZ_JBELQE010000085.1"/>
</dbReference>
<dbReference type="EMBL" id="JBELQE010000085">
    <property type="protein sequence ID" value="MER2251510.1"/>
    <property type="molecule type" value="Genomic_DNA"/>
</dbReference>
<evidence type="ECO:0000313" key="1">
    <source>
        <dbReference type="EMBL" id="MER2251510.1"/>
    </source>
</evidence>
<gene>
    <name evidence="1" type="ORF">ABS772_16460</name>
</gene>
<evidence type="ECO:0000313" key="2">
    <source>
        <dbReference type="Proteomes" id="UP001480955"/>
    </source>
</evidence>
<evidence type="ECO:0008006" key="3">
    <source>
        <dbReference type="Google" id="ProtNLM"/>
    </source>
</evidence>
<sequence>MSLNDSARAHIERALPALLSRSADEIARGIDAPGHSPFRDDILGLGYEGRFSAFYAPFDWINDEADVVIVGVTPGRRQAKDALLALRSAAVRGASVEEAAAAAKSTASFAGMRDLGARLMDHLGLHQVFGLRSTADLFTSAASRVHSTSVLRYPVLKDGSNFAGDRRIMSRPLMRRMVEENLVPELARVRNAWIVPFGINALLVLEDLAARGLINSDRLLGGVLHPSGQQWNRYNVQLGITTGAAVQDVPGGAEVLRRSELLRDRVSQIVGLRPAA</sequence>
<accession>A0ABV1QQD6</accession>